<dbReference type="InterPro" id="IPR051610">
    <property type="entry name" value="GPI/OXD"/>
</dbReference>
<dbReference type="PANTHER" id="PTHR35848:SF6">
    <property type="entry name" value="CUPIN TYPE-2 DOMAIN-CONTAINING PROTEIN"/>
    <property type="match status" value="1"/>
</dbReference>
<sequence length="145" mass="16174">MRTARPRALITRSAKNLQSPRRRPQRLALKRHPSTSSLVRVPPGKSVCPFHSHTAQHELFVILGGEDTVRAGHERHAIKAGDALMHPPGEAHQVINTGSEELLFYVVADNPPVDISHYPDSGKWGFHPHGNFFRTTAAEYFDGEE</sequence>
<dbReference type="OrthoDB" id="9797047at2"/>
<gene>
    <name evidence="4" type="ORF">CMV30_18530</name>
</gene>
<dbReference type="Gene3D" id="2.60.120.10">
    <property type="entry name" value="Jelly Rolls"/>
    <property type="match status" value="1"/>
</dbReference>
<feature type="region of interest" description="Disordered" evidence="2">
    <location>
        <begin position="1"/>
        <end position="40"/>
    </location>
</feature>
<dbReference type="AlphaFoldDB" id="A0A290QBF9"/>
<dbReference type="Pfam" id="PF07883">
    <property type="entry name" value="Cupin_2"/>
    <property type="match status" value="1"/>
</dbReference>
<dbReference type="Proteomes" id="UP000217265">
    <property type="component" value="Chromosome"/>
</dbReference>
<evidence type="ECO:0000256" key="1">
    <source>
        <dbReference type="ARBA" id="ARBA00022723"/>
    </source>
</evidence>
<accession>A0A290QBF9</accession>
<dbReference type="EMBL" id="CP023344">
    <property type="protein sequence ID" value="ATC65783.1"/>
    <property type="molecule type" value="Genomic_DNA"/>
</dbReference>
<evidence type="ECO:0000313" key="4">
    <source>
        <dbReference type="EMBL" id="ATC65783.1"/>
    </source>
</evidence>
<reference evidence="4 5" key="1">
    <citation type="submission" date="2017-09" db="EMBL/GenBank/DDBJ databases">
        <title>Complete genome sequence of Verrucomicrobial strain HZ-65, isolated from freshwater.</title>
        <authorList>
            <person name="Choi A."/>
        </authorList>
    </citation>
    <scope>NUCLEOTIDE SEQUENCE [LARGE SCALE GENOMIC DNA]</scope>
    <source>
        <strain evidence="4 5">HZ-65</strain>
    </source>
</reference>
<evidence type="ECO:0000313" key="5">
    <source>
        <dbReference type="Proteomes" id="UP000217265"/>
    </source>
</evidence>
<dbReference type="PANTHER" id="PTHR35848">
    <property type="entry name" value="OXALATE-BINDING PROTEIN"/>
    <property type="match status" value="1"/>
</dbReference>
<dbReference type="InterPro" id="IPR013096">
    <property type="entry name" value="Cupin_2"/>
</dbReference>
<dbReference type="GO" id="GO:0046872">
    <property type="term" value="F:metal ion binding"/>
    <property type="evidence" value="ECO:0007669"/>
    <property type="project" value="UniProtKB-KW"/>
</dbReference>
<dbReference type="KEGG" id="vbh:CMV30_18530"/>
<feature type="domain" description="Cupin type-2" evidence="3">
    <location>
        <begin position="38"/>
        <end position="107"/>
    </location>
</feature>
<proteinExistence type="predicted"/>
<keyword evidence="5" id="KW-1185">Reference proteome</keyword>
<dbReference type="InterPro" id="IPR014710">
    <property type="entry name" value="RmlC-like_jellyroll"/>
</dbReference>
<keyword evidence="1" id="KW-0479">Metal-binding</keyword>
<evidence type="ECO:0000256" key="2">
    <source>
        <dbReference type="SAM" id="MobiDB-lite"/>
    </source>
</evidence>
<dbReference type="InterPro" id="IPR011051">
    <property type="entry name" value="RmlC_Cupin_sf"/>
</dbReference>
<organism evidence="4 5">
    <name type="scientific">Nibricoccus aquaticus</name>
    <dbReference type="NCBI Taxonomy" id="2576891"/>
    <lineage>
        <taxon>Bacteria</taxon>
        <taxon>Pseudomonadati</taxon>
        <taxon>Verrucomicrobiota</taxon>
        <taxon>Opitutia</taxon>
        <taxon>Opitutales</taxon>
        <taxon>Opitutaceae</taxon>
        <taxon>Nibricoccus</taxon>
    </lineage>
</organism>
<dbReference type="SUPFAM" id="SSF51182">
    <property type="entry name" value="RmlC-like cupins"/>
    <property type="match status" value="1"/>
</dbReference>
<feature type="compositionally biased region" description="Basic residues" evidence="2">
    <location>
        <begin position="20"/>
        <end position="33"/>
    </location>
</feature>
<evidence type="ECO:0000259" key="3">
    <source>
        <dbReference type="Pfam" id="PF07883"/>
    </source>
</evidence>
<protein>
    <submittedName>
        <fullName evidence="4">Cupin</fullName>
    </submittedName>
</protein>
<name>A0A290QBF9_9BACT</name>